<evidence type="ECO:0000256" key="5">
    <source>
        <dbReference type="ARBA" id="ARBA00023242"/>
    </source>
</evidence>
<dbReference type="EMBL" id="BSYO01000034">
    <property type="protein sequence ID" value="GMH28168.1"/>
    <property type="molecule type" value="Genomic_DNA"/>
</dbReference>
<evidence type="ECO:0000256" key="7">
    <source>
        <dbReference type="SAM" id="MobiDB-lite"/>
    </source>
</evidence>
<evidence type="ECO:0000313" key="9">
    <source>
        <dbReference type="EMBL" id="GMH28168.1"/>
    </source>
</evidence>
<reference evidence="9" key="1">
    <citation type="submission" date="2023-05" db="EMBL/GenBank/DDBJ databases">
        <title>Nepenthes gracilis genome sequencing.</title>
        <authorList>
            <person name="Fukushima K."/>
        </authorList>
    </citation>
    <scope>NUCLEOTIDE SEQUENCE</scope>
    <source>
        <strain evidence="9">SING2019-196</strain>
    </source>
</reference>
<accession>A0AAD3Y3S4</accession>
<dbReference type="InterPro" id="IPR006458">
    <property type="entry name" value="Ovate_C"/>
</dbReference>
<feature type="domain" description="OVATE" evidence="8">
    <location>
        <begin position="42"/>
        <end position="101"/>
    </location>
</feature>
<organism evidence="9 10">
    <name type="scientific">Nepenthes gracilis</name>
    <name type="common">Slender pitcher plant</name>
    <dbReference type="NCBI Taxonomy" id="150966"/>
    <lineage>
        <taxon>Eukaryota</taxon>
        <taxon>Viridiplantae</taxon>
        <taxon>Streptophyta</taxon>
        <taxon>Embryophyta</taxon>
        <taxon>Tracheophyta</taxon>
        <taxon>Spermatophyta</taxon>
        <taxon>Magnoliopsida</taxon>
        <taxon>eudicotyledons</taxon>
        <taxon>Gunneridae</taxon>
        <taxon>Pentapetalae</taxon>
        <taxon>Caryophyllales</taxon>
        <taxon>Nepenthaceae</taxon>
        <taxon>Nepenthes</taxon>
    </lineage>
</organism>
<keyword evidence="5 6" id="KW-0539">Nucleus</keyword>
<dbReference type="Proteomes" id="UP001279734">
    <property type="component" value="Unassembled WGS sequence"/>
</dbReference>
<dbReference type="PANTHER" id="PTHR33057:SF110">
    <property type="entry name" value="TRANSCRIPTION REPRESSOR"/>
    <property type="match status" value="1"/>
</dbReference>
<comment type="function">
    <text evidence="6">Transcriptional repressor that regulates multiple aspects of plant growth and development.</text>
</comment>
<evidence type="ECO:0000256" key="1">
    <source>
        <dbReference type="ARBA" id="ARBA00004123"/>
    </source>
</evidence>
<keyword evidence="3 6" id="KW-0805">Transcription regulation</keyword>
<dbReference type="GO" id="GO:0005634">
    <property type="term" value="C:nucleus"/>
    <property type="evidence" value="ECO:0007669"/>
    <property type="project" value="UniProtKB-SubCell"/>
</dbReference>
<dbReference type="AlphaFoldDB" id="A0AAD3Y3S4"/>
<evidence type="ECO:0000256" key="3">
    <source>
        <dbReference type="ARBA" id="ARBA00023015"/>
    </source>
</evidence>
<keyword evidence="4 6" id="KW-0804">Transcription</keyword>
<evidence type="ECO:0000256" key="4">
    <source>
        <dbReference type="ARBA" id="ARBA00023163"/>
    </source>
</evidence>
<keyword evidence="10" id="KW-1185">Reference proteome</keyword>
<dbReference type="Pfam" id="PF04844">
    <property type="entry name" value="Ovate"/>
    <property type="match status" value="1"/>
</dbReference>
<evidence type="ECO:0000256" key="6">
    <source>
        <dbReference type="RuleBase" id="RU367028"/>
    </source>
</evidence>
<comment type="caution">
    <text evidence="9">The sequence shown here is derived from an EMBL/GenBank/DDBJ whole genome shotgun (WGS) entry which is preliminary data.</text>
</comment>
<evidence type="ECO:0000259" key="8">
    <source>
        <dbReference type="PROSITE" id="PS51754"/>
    </source>
</evidence>
<comment type="subcellular location">
    <subcellularLocation>
        <location evidence="1 6">Nucleus</location>
    </subcellularLocation>
</comment>
<dbReference type="PROSITE" id="PS51754">
    <property type="entry name" value="OVATE"/>
    <property type="match status" value="1"/>
</dbReference>
<name>A0AAD3Y3S4_NEPGR</name>
<dbReference type="NCBIfam" id="TIGR01568">
    <property type="entry name" value="A_thal_3678"/>
    <property type="match status" value="1"/>
</dbReference>
<evidence type="ECO:0000256" key="2">
    <source>
        <dbReference type="ARBA" id="ARBA00022491"/>
    </source>
</evidence>
<proteinExistence type="predicted"/>
<sequence length="106" mass="11917">MPGAEATAGKKKKKNKSSQKWSFSASLPIDASAALMDRTVCVVVESMDPFSDFKESILQMVRHGEVHDWKEMEELVYCYIALNSTEVHKLIQDAFLSLACSFAHLY</sequence>
<gene>
    <name evidence="9" type="ORF">Nepgr_030011</name>
</gene>
<evidence type="ECO:0000313" key="10">
    <source>
        <dbReference type="Proteomes" id="UP001279734"/>
    </source>
</evidence>
<protein>
    <recommendedName>
        <fullName evidence="6">Transcription repressor</fullName>
    </recommendedName>
    <alternativeName>
        <fullName evidence="6">Ovate family protein</fullName>
    </alternativeName>
</protein>
<dbReference type="InterPro" id="IPR038933">
    <property type="entry name" value="Ovate"/>
</dbReference>
<feature type="region of interest" description="Disordered" evidence="7">
    <location>
        <begin position="1"/>
        <end position="23"/>
    </location>
</feature>
<dbReference type="PANTHER" id="PTHR33057">
    <property type="entry name" value="TRANSCRIPTION REPRESSOR OFP7-RELATED"/>
    <property type="match status" value="1"/>
</dbReference>
<dbReference type="GO" id="GO:0045892">
    <property type="term" value="P:negative regulation of DNA-templated transcription"/>
    <property type="evidence" value="ECO:0007669"/>
    <property type="project" value="UniProtKB-UniRule"/>
</dbReference>
<keyword evidence="2 6" id="KW-0678">Repressor</keyword>